<feature type="signal peptide" evidence="2">
    <location>
        <begin position="1"/>
        <end position="26"/>
    </location>
</feature>
<dbReference type="PROSITE" id="PS51257">
    <property type="entry name" value="PROKAR_LIPOPROTEIN"/>
    <property type="match status" value="1"/>
</dbReference>
<feature type="domain" description="Fibronectin type-III" evidence="3">
    <location>
        <begin position="1359"/>
        <end position="1449"/>
    </location>
</feature>
<dbReference type="KEGG" id="fes:HER31_18335"/>
<dbReference type="Gene3D" id="2.60.40.10">
    <property type="entry name" value="Immunoglobulins"/>
    <property type="match status" value="4"/>
</dbReference>
<reference evidence="4 5" key="1">
    <citation type="submission" date="2020-04" db="EMBL/GenBank/DDBJ databases">
        <title>Ferrimonas sp. S7 isolated from sea water.</title>
        <authorList>
            <person name="Bae S.S."/>
            <person name="Baek K."/>
        </authorList>
    </citation>
    <scope>NUCLEOTIDE SEQUENCE [LARGE SCALE GENOMIC DNA]</scope>
    <source>
        <strain evidence="4 5">S7</strain>
    </source>
</reference>
<dbReference type="RefSeq" id="WP_168662888.1">
    <property type="nucleotide sequence ID" value="NZ_CP051180.1"/>
</dbReference>
<evidence type="ECO:0000256" key="2">
    <source>
        <dbReference type="SAM" id="SignalP"/>
    </source>
</evidence>
<dbReference type="SUPFAM" id="SSF49265">
    <property type="entry name" value="Fibronectin type III"/>
    <property type="match status" value="1"/>
</dbReference>
<name>A0A6H1UKD4_9GAMM</name>
<keyword evidence="5" id="KW-1185">Reference proteome</keyword>
<accession>A0A6H1UKD4</accession>
<dbReference type="PROSITE" id="PS50853">
    <property type="entry name" value="FN3"/>
    <property type="match status" value="1"/>
</dbReference>
<organism evidence="4 5">
    <name type="scientific">Ferrimonas lipolytica</name>
    <dbReference type="NCBI Taxonomy" id="2724191"/>
    <lineage>
        <taxon>Bacteria</taxon>
        <taxon>Pseudomonadati</taxon>
        <taxon>Pseudomonadota</taxon>
        <taxon>Gammaproteobacteria</taxon>
        <taxon>Alteromonadales</taxon>
        <taxon>Ferrimonadaceae</taxon>
        <taxon>Ferrimonas</taxon>
    </lineage>
</organism>
<evidence type="ECO:0000313" key="4">
    <source>
        <dbReference type="EMBL" id="QIZ78686.1"/>
    </source>
</evidence>
<dbReference type="Proteomes" id="UP000501602">
    <property type="component" value="Chromosome"/>
</dbReference>
<evidence type="ECO:0000259" key="3">
    <source>
        <dbReference type="PROSITE" id="PS50853"/>
    </source>
</evidence>
<dbReference type="InterPro" id="IPR003961">
    <property type="entry name" value="FN3_dom"/>
</dbReference>
<dbReference type="Pfam" id="PF25023">
    <property type="entry name" value="TEN_YD-shell"/>
    <property type="match status" value="1"/>
</dbReference>
<keyword evidence="1" id="KW-0677">Repeat</keyword>
<feature type="chain" id="PRO_5026115097" evidence="2">
    <location>
        <begin position="27"/>
        <end position="1791"/>
    </location>
</feature>
<evidence type="ECO:0000256" key="1">
    <source>
        <dbReference type="ARBA" id="ARBA00022737"/>
    </source>
</evidence>
<dbReference type="Gene3D" id="2.180.10.10">
    <property type="entry name" value="RHS repeat-associated core"/>
    <property type="match status" value="1"/>
</dbReference>
<protein>
    <submittedName>
        <fullName evidence="4">RHS repeat protein</fullName>
    </submittedName>
</protein>
<dbReference type="PANTHER" id="PTHR32305">
    <property type="match status" value="1"/>
</dbReference>
<gene>
    <name evidence="4" type="ORF">HER31_18335</name>
</gene>
<dbReference type="InterPro" id="IPR036116">
    <property type="entry name" value="FN3_sf"/>
</dbReference>
<proteinExistence type="predicted"/>
<keyword evidence="2" id="KW-0732">Signal</keyword>
<dbReference type="EMBL" id="CP051180">
    <property type="protein sequence ID" value="QIZ78686.1"/>
    <property type="molecule type" value="Genomic_DNA"/>
</dbReference>
<evidence type="ECO:0000313" key="5">
    <source>
        <dbReference type="Proteomes" id="UP000501602"/>
    </source>
</evidence>
<dbReference type="InterPro" id="IPR050708">
    <property type="entry name" value="T6SS_VgrG/RHS"/>
</dbReference>
<dbReference type="InterPro" id="IPR013783">
    <property type="entry name" value="Ig-like_fold"/>
</dbReference>
<sequence>MKRHWMSTCVQTFGIGCVFISFCSFANIDREGDIAPPLQTKDFGHNFIEENNINPTIKSLTSDLFGDTLDLSTGNLAFSHDDLSIPGNFDIPVGIIRKLSDPDSWHRETLEFGNWSLSLPHIRSTYILDKNGNADQAYWNRGKACTLPLNSNPNYNVYIGGGANQSSQPYVVSKKAYWNGDTVSIPQQGSVKLTTKKGDSTYQRYNNKNWKVECFSGEDGNEGFKITTNNGLTYFLEKERRIKSFRKYTAASVSTGQTCTTNCAPVTLPSNTGYIDPKLLFDQISIFLLPSKIIDRFDNEVRFTYGENGLIEQISTSDGRHISFVSSQGRIAEIRANGKVWHYNYQGNEKTYLLESVTRPDGKSWHFDYSDWSEDTVFGDIYNDGHIDWGVPGTRCLADRIDRPYLLMAHPDGVVGNFKVVEHCHNQSEVPKLRRIDYNQSGPAIETYHIQPFSRLFSLSKKSLTLNDGSSYEWQYEYSASKWAFKNDPLTEHHRLNGALDGVETAHLKSTKVIQPDGSETVSYFDRRYASAGNKLHEELFDSFGVLRERHNYTYINGPDHGDNGLEAFINGASQDPLSAEDARTTNPHNQLITKQVVYTFSEAGAFQDSYTKKWYEFNVYDEPERFEESNSFSNNKRFIKNGFHHDLLNHVLNLPTFLDVSTNGNDWQRYSLKTYHTAVGPYKTQLKDTYSVRKLISTNSEYHTDGNLKKTRYTDTNRYEIFENYYRGKARKITMPCGTVNGCNNANGSSTNTIIANLKINDDGTTASVTDFIGNTVEYRYNSIGWLTDIIPADTQWAPTSIDYQRVTSHGDGQGFSPVFAGDTKQVITTGTHIKVNYLDGLLRPVFTKETEGVTSRYVRTEYDYKNQPTFQSWPYRTSVTPHGTSTEYDYHGRAIEVVRTADKAKTNTTILAGNRAATTDPLGNTTTSTYLAYGSPNHKYPIKIEDPIGGITSLSYNALGQVTQISQGGFTEERHYDQYAQLCRIKRPDTGITEFGHNAQRQLAWKANGLVSPSSICGVSLPSRRATMSYDNLGRLAAEKHPDDSQPRAYHYDENNNLTSLTTSDTQWSYQYNSRNLLEVESLTISGLEYPLSWAYNSRGHTKSVTYPSGLVIDFTPNELGQPTQAGSYATDAIYHPTGSLGSFVYGNGVQFIQRFDATNRPEALEHFNNDDIVNLTYEYDLADNLIGLTDVVTSANSLSGFDYDGLHRLKKVNGKWGSATLKYDSIGNLYEKNVGQERLTLHFNTTTNRLDRVSGSVIANYQHDDAGNVTNNTLFGMSYNHANQMLSADGNLYYYDGHGKRVKVTNRSGESSHSVYSRDGKLMFKTDLETGKTTDYIYLADQLVAKIDDSAAILEMPESISVPSFNNNGSFTVSWAAGLGASHYTLQQQLNGGSWETISLNTTATSQSLSGKATGAYRYRVSSCHDNNCSDYRFSSTFYVVHTPSYIAYALQTTTGSAGITWKAVNGASSYKLEHKLNGAWALIYAGTATSFTASLADGDYQFRVRACRDNVCGDAHQGATLKARTLTAPSSLTSPSKDTDGNFSVLWSDEIGAYYYQLQQQLNDGAWADVTNTKAQSHNITGKQTGKYRYRVRSCDSNKCTDYQYSSYTYVVHTPSTISYVEQTSSGNATIFWSVVPGATGYRLENYLNGSWKQIYSGSGTSYKATLADGKSKFRVNACKDSSCGNYRLGIPWLTATTPFVAFTVSPTSVSRIGDDTRVSWSASGADYCKLSSNFRTYTVAASGSQWVTAFNYPYSEFSMTCYWGSISKSSNSSVRVLHNPIGRHLF</sequence>
<dbReference type="PANTHER" id="PTHR32305:SF15">
    <property type="entry name" value="PROTEIN RHSA-RELATED"/>
    <property type="match status" value="1"/>
</dbReference>
<dbReference type="InterPro" id="IPR056823">
    <property type="entry name" value="TEN-like_YD-shell"/>
</dbReference>